<gene>
    <name evidence="2" type="primary">SEPT8A</name>
    <name evidence="2" type="ORF">XENORESO_009196</name>
</gene>
<feature type="non-terminal residue" evidence="2">
    <location>
        <position position="1"/>
    </location>
</feature>
<name>A0ABV0WVY2_9TELE</name>
<keyword evidence="1" id="KW-0175">Coiled coil</keyword>
<dbReference type="Proteomes" id="UP001444071">
    <property type="component" value="Unassembled WGS sequence"/>
</dbReference>
<evidence type="ECO:0000313" key="2">
    <source>
        <dbReference type="EMBL" id="MEQ2273797.1"/>
    </source>
</evidence>
<evidence type="ECO:0000313" key="3">
    <source>
        <dbReference type="Proteomes" id="UP001444071"/>
    </source>
</evidence>
<protein>
    <submittedName>
        <fullName evidence="2">Septin-8-A</fullName>
    </submittedName>
</protein>
<keyword evidence="3" id="KW-1185">Reference proteome</keyword>
<proteinExistence type="predicted"/>
<sequence>LQETYEAKRKEFLGDLQRKEEEMRQMFVNKVKETEAELKEKERDREVRTGK</sequence>
<organism evidence="2 3">
    <name type="scientific">Xenotaenia resolanae</name>
    <dbReference type="NCBI Taxonomy" id="208358"/>
    <lineage>
        <taxon>Eukaryota</taxon>
        <taxon>Metazoa</taxon>
        <taxon>Chordata</taxon>
        <taxon>Craniata</taxon>
        <taxon>Vertebrata</taxon>
        <taxon>Euteleostomi</taxon>
        <taxon>Actinopterygii</taxon>
        <taxon>Neopterygii</taxon>
        <taxon>Teleostei</taxon>
        <taxon>Neoteleostei</taxon>
        <taxon>Acanthomorphata</taxon>
        <taxon>Ovalentaria</taxon>
        <taxon>Atherinomorphae</taxon>
        <taxon>Cyprinodontiformes</taxon>
        <taxon>Goodeidae</taxon>
        <taxon>Xenotaenia</taxon>
    </lineage>
</organism>
<comment type="caution">
    <text evidence="2">The sequence shown here is derived from an EMBL/GenBank/DDBJ whole genome shotgun (WGS) entry which is preliminary data.</text>
</comment>
<dbReference type="EMBL" id="JAHRIM010072935">
    <property type="protein sequence ID" value="MEQ2273797.1"/>
    <property type="molecule type" value="Genomic_DNA"/>
</dbReference>
<evidence type="ECO:0000256" key="1">
    <source>
        <dbReference type="SAM" id="Coils"/>
    </source>
</evidence>
<reference evidence="2 3" key="1">
    <citation type="submission" date="2021-06" db="EMBL/GenBank/DDBJ databases">
        <authorList>
            <person name="Palmer J.M."/>
        </authorList>
    </citation>
    <scope>NUCLEOTIDE SEQUENCE [LARGE SCALE GENOMIC DNA]</scope>
    <source>
        <strain evidence="2 3">XR_2019</strain>
        <tissue evidence="2">Muscle</tissue>
    </source>
</reference>
<feature type="coiled-coil region" evidence="1">
    <location>
        <begin position="2"/>
        <end position="44"/>
    </location>
</feature>
<accession>A0ABV0WVY2</accession>